<name>A0A381Z7Y3_9ZZZZ</name>
<organism evidence="3">
    <name type="scientific">marine metagenome</name>
    <dbReference type="NCBI Taxonomy" id="408172"/>
    <lineage>
        <taxon>unclassified sequences</taxon>
        <taxon>metagenomes</taxon>
        <taxon>ecological metagenomes</taxon>
    </lineage>
</organism>
<feature type="transmembrane region" description="Helical" evidence="1">
    <location>
        <begin position="20"/>
        <end position="38"/>
    </location>
</feature>
<feature type="domain" description="YdbS-like PH" evidence="2">
    <location>
        <begin position="154"/>
        <end position="213"/>
    </location>
</feature>
<keyword evidence="1" id="KW-0472">Membrane</keyword>
<dbReference type="EMBL" id="UINC01020293">
    <property type="protein sequence ID" value="SVA85350.1"/>
    <property type="molecule type" value="Genomic_DNA"/>
</dbReference>
<keyword evidence="1" id="KW-1133">Transmembrane helix</keyword>
<sequence>MTDSETPVWVGSPCFFSMSVHYALALVVLMIHLVFFWAAEGPAVEGEGGLVYVIGALKSVLNVSGVLGFIVVLFALAKVNHYLNLSTSNKWTATWLILNGTMPLLTVLADISGKILATYTEDVIYIPQWLQVHYLALGILSSGSMIVLTILYQRAFQYAITDRRIYIRKQFLYFDTSAHGISFANIENLKVDPSIIGRILGFGNVHVVTASGMGLREDETGVGAGLAANTESILTERGRGLAHFVFGWVSAQRQRTTVDQDPEDCLYGVRDPLKIYRLIHELSDRIPIS</sequence>
<gene>
    <name evidence="3" type="ORF">METZ01_LOCUS138204</name>
</gene>
<dbReference type="Pfam" id="PF03703">
    <property type="entry name" value="bPH_2"/>
    <property type="match status" value="1"/>
</dbReference>
<protein>
    <recommendedName>
        <fullName evidence="2">YdbS-like PH domain-containing protein</fullName>
    </recommendedName>
</protein>
<dbReference type="AlphaFoldDB" id="A0A381Z7Y3"/>
<feature type="transmembrane region" description="Helical" evidence="1">
    <location>
        <begin position="50"/>
        <end position="77"/>
    </location>
</feature>
<feature type="transmembrane region" description="Helical" evidence="1">
    <location>
        <begin position="132"/>
        <end position="152"/>
    </location>
</feature>
<dbReference type="InterPro" id="IPR005182">
    <property type="entry name" value="YdbS-like_PH"/>
</dbReference>
<keyword evidence="1" id="KW-0812">Transmembrane</keyword>
<proteinExistence type="predicted"/>
<reference evidence="3" key="1">
    <citation type="submission" date="2018-05" db="EMBL/GenBank/DDBJ databases">
        <authorList>
            <person name="Lanie J.A."/>
            <person name="Ng W.-L."/>
            <person name="Kazmierczak K.M."/>
            <person name="Andrzejewski T.M."/>
            <person name="Davidsen T.M."/>
            <person name="Wayne K.J."/>
            <person name="Tettelin H."/>
            <person name="Glass J.I."/>
            <person name="Rusch D."/>
            <person name="Podicherti R."/>
            <person name="Tsui H.-C.T."/>
            <person name="Winkler M.E."/>
        </authorList>
    </citation>
    <scope>NUCLEOTIDE SEQUENCE</scope>
</reference>
<evidence type="ECO:0000256" key="1">
    <source>
        <dbReference type="SAM" id="Phobius"/>
    </source>
</evidence>
<evidence type="ECO:0000259" key="2">
    <source>
        <dbReference type="Pfam" id="PF03703"/>
    </source>
</evidence>
<evidence type="ECO:0000313" key="3">
    <source>
        <dbReference type="EMBL" id="SVA85350.1"/>
    </source>
</evidence>
<accession>A0A381Z7Y3</accession>
<feature type="transmembrane region" description="Helical" evidence="1">
    <location>
        <begin position="92"/>
        <end position="111"/>
    </location>
</feature>